<reference evidence="1" key="1">
    <citation type="submission" date="2023-08" db="EMBL/GenBank/DDBJ databases">
        <authorList>
            <person name="Alioto T."/>
            <person name="Alioto T."/>
            <person name="Gomez Garrido J."/>
        </authorList>
    </citation>
    <scope>NUCLEOTIDE SEQUENCE</scope>
</reference>
<accession>A0AA36FJV2</accession>
<keyword evidence="2" id="KW-1185">Reference proteome</keyword>
<dbReference type="EMBL" id="OX597836">
    <property type="protein sequence ID" value="CAI9739654.1"/>
    <property type="molecule type" value="Genomic_DNA"/>
</dbReference>
<sequence length="101" mass="11982">MATKATSRGTTRACIKDVRDYDMSERKRYLTVNYKVQLWGKKLASLKEKRKTGHCRRVVTRCRRVPMLQRRVVPLEEEFVVVFHKGGTIENEVKKMERRGR</sequence>
<evidence type="ECO:0000313" key="2">
    <source>
        <dbReference type="Proteomes" id="UP001162480"/>
    </source>
</evidence>
<protein>
    <submittedName>
        <fullName evidence="1">Uncharacterized protein</fullName>
    </submittedName>
</protein>
<organism evidence="1 2">
    <name type="scientific">Octopus vulgaris</name>
    <name type="common">Common octopus</name>
    <dbReference type="NCBI Taxonomy" id="6645"/>
    <lineage>
        <taxon>Eukaryota</taxon>
        <taxon>Metazoa</taxon>
        <taxon>Spiralia</taxon>
        <taxon>Lophotrochozoa</taxon>
        <taxon>Mollusca</taxon>
        <taxon>Cephalopoda</taxon>
        <taxon>Coleoidea</taxon>
        <taxon>Octopodiformes</taxon>
        <taxon>Octopoda</taxon>
        <taxon>Incirrata</taxon>
        <taxon>Octopodidae</taxon>
        <taxon>Octopus</taxon>
    </lineage>
</organism>
<evidence type="ECO:0000313" key="1">
    <source>
        <dbReference type="EMBL" id="CAI9739654.1"/>
    </source>
</evidence>
<dbReference type="AlphaFoldDB" id="A0AA36FJV2"/>
<dbReference type="Proteomes" id="UP001162480">
    <property type="component" value="Chromosome 23"/>
</dbReference>
<proteinExistence type="predicted"/>
<gene>
    <name evidence="1" type="ORF">OCTVUL_1B018342</name>
</gene>
<name>A0AA36FJV2_OCTVU</name>